<dbReference type="GO" id="GO:0009401">
    <property type="term" value="P:phosphoenolpyruvate-dependent sugar phosphotransferase system"/>
    <property type="evidence" value="ECO:0007669"/>
    <property type="project" value="UniProtKB-KW"/>
</dbReference>
<dbReference type="CDD" id="cd05568">
    <property type="entry name" value="PTS_IIB_bgl_like"/>
    <property type="match status" value="1"/>
</dbReference>
<dbReference type="GO" id="GO:0005737">
    <property type="term" value="C:cytoplasm"/>
    <property type="evidence" value="ECO:0007669"/>
    <property type="project" value="UniProtKB-SubCell"/>
</dbReference>
<evidence type="ECO:0000256" key="9">
    <source>
        <dbReference type="ARBA" id="ARBA00037387"/>
    </source>
</evidence>
<dbReference type="STRING" id="762845.BCR26_02250"/>
<dbReference type="PROSITE" id="PS51094">
    <property type="entry name" value="PTS_EIIA_TYPE_2"/>
    <property type="match status" value="1"/>
</dbReference>
<feature type="domain" description="PTS EIIB type-2" evidence="14">
    <location>
        <begin position="392"/>
        <end position="479"/>
    </location>
</feature>
<evidence type="ECO:0000256" key="10">
    <source>
        <dbReference type="ARBA" id="ARBA00041175"/>
    </source>
</evidence>
<keyword evidence="7" id="KW-0418">Kinase</keyword>
<evidence type="ECO:0000256" key="8">
    <source>
        <dbReference type="ARBA" id="ARBA00023159"/>
    </source>
</evidence>
<dbReference type="InterPro" id="IPR007737">
    <property type="entry name" value="Mga_HTH"/>
</dbReference>
<evidence type="ECO:0000256" key="5">
    <source>
        <dbReference type="ARBA" id="ARBA00022679"/>
    </source>
</evidence>
<evidence type="ECO:0000256" key="4">
    <source>
        <dbReference type="ARBA" id="ARBA00022553"/>
    </source>
</evidence>
<evidence type="ECO:0000256" key="3">
    <source>
        <dbReference type="ARBA" id="ARBA00022490"/>
    </source>
</evidence>
<proteinExistence type="predicted"/>
<dbReference type="EMBL" id="MIEK01000012">
    <property type="protein sequence ID" value="OEH83112.1"/>
    <property type="molecule type" value="Genomic_DNA"/>
</dbReference>
<dbReference type="GO" id="GO:0008982">
    <property type="term" value="F:protein-N(PI)-phosphohistidine-sugar phosphotransferase activity"/>
    <property type="evidence" value="ECO:0007669"/>
    <property type="project" value="InterPro"/>
</dbReference>
<dbReference type="AlphaFoldDB" id="A0A1E5KYZ5"/>
<dbReference type="OrthoDB" id="369398at2"/>
<evidence type="ECO:0000259" key="14">
    <source>
        <dbReference type="PROSITE" id="PS51099"/>
    </source>
</evidence>
<dbReference type="PROSITE" id="PS51372">
    <property type="entry name" value="PRD_2"/>
    <property type="match status" value="1"/>
</dbReference>
<keyword evidence="3" id="KW-0963">Cytoplasm</keyword>
<dbReference type="PANTHER" id="PTHR36203">
    <property type="entry name" value="ASCORBATE-SPECIFIC PTS SYSTEM EIIA COMPONENT"/>
    <property type="match status" value="1"/>
</dbReference>
<dbReference type="Pfam" id="PF05043">
    <property type="entry name" value="Mga"/>
    <property type="match status" value="1"/>
</dbReference>
<feature type="domain" description="PRD" evidence="15">
    <location>
        <begin position="280"/>
        <end position="387"/>
    </location>
</feature>
<dbReference type="GO" id="GO:0016301">
    <property type="term" value="F:kinase activity"/>
    <property type="evidence" value="ECO:0007669"/>
    <property type="project" value="UniProtKB-KW"/>
</dbReference>
<dbReference type="Gene3D" id="3.40.930.10">
    <property type="entry name" value="Mannitol-specific EII, Chain A"/>
    <property type="match status" value="1"/>
</dbReference>
<dbReference type="InterPro" id="IPR051351">
    <property type="entry name" value="Ascorbate-PTS_EIIA_comp"/>
</dbReference>
<feature type="domain" description="PTS EIIA type-2" evidence="13">
    <location>
        <begin position="538"/>
        <end position="679"/>
    </location>
</feature>
<protein>
    <recommendedName>
        <fullName evidence="10">Ascorbate-specific PTS system EIIA component</fullName>
    </recommendedName>
    <alternativeName>
        <fullName evidence="11">Ascorbate-specific phosphotransferase enzyme IIA component</fullName>
    </alternativeName>
</protein>
<evidence type="ECO:0000313" key="17">
    <source>
        <dbReference type="Proteomes" id="UP000095256"/>
    </source>
</evidence>
<evidence type="ECO:0000256" key="2">
    <source>
        <dbReference type="ARBA" id="ARBA00022448"/>
    </source>
</evidence>
<evidence type="ECO:0000313" key="16">
    <source>
        <dbReference type="EMBL" id="OEH83112.1"/>
    </source>
</evidence>
<dbReference type="InterPro" id="IPR016152">
    <property type="entry name" value="PTrfase/Anion_transptr"/>
</dbReference>
<dbReference type="InterPro" id="IPR002178">
    <property type="entry name" value="PTS_EIIA_type-2_dom"/>
</dbReference>
<dbReference type="Pfam" id="PF00359">
    <property type="entry name" value="PTS_EIIA_2"/>
    <property type="match status" value="1"/>
</dbReference>
<evidence type="ECO:0000259" key="13">
    <source>
        <dbReference type="PROSITE" id="PS51094"/>
    </source>
</evidence>
<dbReference type="SUPFAM" id="SSF55804">
    <property type="entry name" value="Phoshotransferase/anion transport protein"/>
    <property type="match status" value="1"/>
</dbReference>
<keyword evidence="6" id="KW-0598">Phosphotransferase system</keyword>
<keyword evidence="12" id="KW-0175">Coiled coil</keyword>
<dbReference type="InterPro" id="IPR011608">
    <property type="entry name" value="PRD"/>
</dbReference>
<evidence type="ECO:0000256" key="11">
    <source>
        <dbReference type="ARBA" id="ARBA00042072"/>
    </source>
</evidence>
<reference evidence="16 17" key="1">
    <citation type="submission" date="2016-09" db="EMBL/GenBank/DDBJ databases">
        <authorList>
            <person name="Capua I."/>
            <person name="De Benedictis P."/>
            <person name="Joannis T."/>
            <person name="Lombin L.H."/>
            <person name="Cattoli G."/>
        </authorList>
    </citation>
    <scope>NUCLEOTIDE SEQUENCE [LARGE SCALE GENOMIC DNA]</scope>
    <source>
        <strain evidence="16 17">LMG 25899</strain>
    </source>
</reference>
<keyword evidence="17" id="KW-1185">Reference proteome</keyword>
<dbReference type="GO" id="GO:0006355">
    <property type="term" value="P:regulation of DNA-templated transcription"/>
    <property type="evidence" value="ECO:0007669"/>
    <property type="project" value="InterPro"/>
</dbReference>
<dbReference type="Pfam" id="PF00874">
    <property type="entry name" value="PRD"/>
    <property type="match status" value="1"/>
</dbReference>
<keyword evidence="2" id="KW-0813">Transport</keyword>
<name>A0A1E5KYZ5_9ENTE</name>
<comment type="subcellular location">
    <subcellularLocation>
        <location evidence="1">Cytoplasm</location>
    </subcellularLocation>
</comment>
<evidence type="ECO:0000256" key="6">
    <source>
        <dbReference type="ARBA" id="ARBA00022683"/>
    </source>
</evidence>
<dbReference type="Gene3D" id="1.10.1790.10">
    <property type="entry name" value="PRD domain"/>
    <property type="match status" value="1"/>
</dbReference>
<dbReference type="InterPro" id="IPR036634">
    <property type="entry name" value="PRD_sf"/>
</dbReference>
<evidence type="ECO:0000256" key="12">
    <source>
        <dbReference type="SAM" id="Coils"/>
    </source>
</evidence>
<dbReference type="SUPFAM" id="SSF63520">
    <property type="entry name" value="PTS-regulatory domain, PRD"/>
    <property type="match status" value="1"/>
</dbReference>
<dbReference type="Proteomes" id="UP000095256">
    <property type="component" value="Unassembled WGS sequence"/>
</dbReference>
<organism evidence="16 17">
    <name type="scientific">Enterococcus rivorum</name>
    <dbReference type="NCBI Taxonomy" id="762845"/>
    <lineage>
        <taxon>Bacteria</taxon>
        <taxon>Bacillati</taxon>
        <taxon>Bacillota</taxon>
        <taxon>Bacilli</taxon>
        <taxon>Lactobacillales</taxon>
        <taxon>Enterococcaceae</taxon>
        <taxon>Enterococcus</taxon>
    </lineage>
</organism>
<comment type="caution">
    <text evidence="16">The sequence shown here is derived from an EMBL/GenBank/DDBJ whole genome shotgun (WGS) entry which is preliminary data.</text>
</comment>
<accession>A0A1E5KYZ5</accession>
<sequence length="700" mass="81211">MDSMTIQMIEMIVNKSGISITKIISELGITKGQLNYRLKKINMLLIQEHLPMILRKNQRLYIELTMLEKKQFIETCSSLIHFSDHERLNYLLLVLIFNKNQTLTTLSDTLFVSKNTILADMKKLKEELQDKKIQLQYSRKTSYSLVGNEVEIRKLAITLLKGIVEDSIVFHTIQKVLKIEQPLIQAIEQNICRLENVLNVFFSETKVIQLSYVIYMGILRANQGSRIQMESVEKYVDLSIYHKVSEIFTPFLPEKNQQNELQFITIQILSTNTIKNNMSQKDQALMQAIYQAVSNFERLSITQVEKRKELCNSLYQHLIPAIYRIKFGVPDSNPLAKQVIHEYNYFHELVASSIQPLEKTLQICFPEQELVYLTIIFLSFLKEDLREMNVTKTALVVCMHGVSVSRLLLENLKELFPQIHFTRFMSLREFYEENPVADFVFSTVYLDTQQRTFIIKHFLNEQEKRELKQKVESELNGAEKGNLPAMVNTEKLIKLIEQYGSIADKDHLETALNKYFSSLEYEDIASQVETESSNSLLDLLPLKHIQIYDQPLSFNEAIHLVSKPLLKEGAIEPRYVEKIINDYDPEYPYFVVAPETAIPHAGPEDGVNRLSMSLLKLSYPVAFSKELDVRLIVMIAPADQKGHMDAVSTFYTLVHNSVHLNNILAVNYEKELRRYLESVLLEGEKKYVFKPRNTHAKNLF</sequence>
<evidence type="ECO:0000259" key="15">
    <source>
        <dbReference type="PROSITE" id="PS51372"/>
    </source>
</evidence>
<dbReference type="PROSITE" id="PS51099">
    <property type="entry name" value="PTS_EIIB_TYPE_2"/>
    <property type="match status" value="1"/>
</dbReference>
<comment type="function">
    <text evidence="9">The phosphoenolpyruvate-dependent sugar phosphotransferase system (sugar PTS), a major carbohydrate active transport system, catalyzes the phosphorylation of incoming sugar substrates concomitantly with their translocation across the cell membrane. The enzyme II UlaABC PTS system is involved in ascorbate transport.</text>
</comment>
<evidence type="ECO:0000256" key="1">
    <source>
        <dbReference type="ARBA" id="ARBA00004496"/>
    </source>
</evidence>
<feature type="coiled-coil region" evidence="12">
    <location>
        <begin position="114"/>
        <end position="141"/>
    </location>
</feature>
<dbReference type="PANTHER" id="PTHR36203:SF1">
    <property type="entry name" value="ASCORBATE-SPECIFIC PTS SYSTEM EIIA COMPONENT"/>
    <property type="match status" value="1"/>
</dbReference>
<keyword evidence="4" id="KW-0597">Phosphoprotein</keyword>
<keyword evidence="8" id="KW-0010">Activator</keyword>
<evidence type="ECO:0000256" key="7">
    <source>
        <dbReference type="ARBA" id="ARBA00022777"/>
    </source>
</evidence>
<dbReference type="InterPro" id="IPR013011">
    <property type="entry name" value="PTS_EIIB_2"/>
</dbReference>
<keyword evidence="5" id="KW-0808">Transferase</keyword>
<dbReference type="RefSeq" id="WP_069698067.1">
    <property type="nucleotide sequence ID" value="NZ_JAGGMA010000002.1"/>
</dbReference>
<gene>
    <name evidence="16" type="ORF">BCR26_02250</name>
</gene>